<comment type="caution">
    <text evidence="2">The sequence shown here is derived from an EMBL/GenBank/DDBJ whole genome shotgun (WGS) entry which is preliminary data.</text>
</comment>
<keyword evidence="3" id="KW-1185">Reference proteome</keyword>
<dbReference type="InterPro" id="IPR029058">
    <property type="entry name" value="AB_hydrolase_fold"/>
</dbReference>
<keyword evidence="1" id="KW-0732">Signal</keyword>
<name>A0A917NX58_9PROT</name>
<reference evidence="2" key="2">
    <citation type="submission" date="2020-09" db="EMBL/GenBank/DDBJ databases">
        <authorList>
            <person name="Sun Q."/>
            <person name="Zhou Y."/>
        </authorList>
    </citation>
    <scope>NUCLEOTIDE SEQUENCE</scope>
    <source>
        <strain evidence="2">CGMCC 1.3617</strain>
    </source>
</reference>
<protein>
    <recommendedName>
        <fullName evidence="4">Thioesterase domain-containing protein</fullName>
    </recommendedName>
</protein>
<feature type="signal peptide" evidence="1">
    <location>
        <begin position="1"/>
        <end position="25"/>
    </location>
</feature>
<gene>
    <name evidence="2" type="ORF">GCM10011320_50720</name>
</gene>
<accession>A0A917NX58</accession>
<evidence type="ECO:0000313" key="2">
    <source>
        <dbReference type="EMBL" id="GGJ36906.1"/>
    </source>
</evidence>
<dbReference type="Gene3D" id="3.40.50.1820">
    <property type="entry name" value="alpha/beta hydrolase"/>
    <property type="match status" value="1"/>
</dbReference>
<evidence type="ECO:0008006" key="4">
    <source>
        <dbReference type="Google" id="ProtNLM"/>
    </source>
</evidence>
<dbReference type="SUPFAM" id="SSF53474">
    <property type="entry name" value="alpha/beta-Hydrolases"/>
    <property type="match status" value="1"/>
</dbReference>
<dbReference type="Proteomes" id="UP000661507">
    <property type="component" value="Unassembled WGS sequence"/>
</dbReference>
<feature type="chain" id="PRO_5037433099" description="Thioesterase domain-containing protein" evidence="1">
    <location>
        <begin position="26"/>
        <end position="232"/>
    </location>
</feature>
<dbReference type="EMBL" id="BMKW01000015">
    <property type="protein sequence ID" value="GGJ36906.1"/>
    <property type="molecule type" value="Genomic_DNA"/>
</dbReference>
<organism evidence="2 3">
    <name type="scientific">Neoroseomonas lacus</name>
    <dbReference type="NCBI Taxonomy" id="287609"/>
    <lineage>
        <taxon>Bacteria</taxon>
        <taxon>Pseudomonadati</taxon>
        <taxon>Pseudomonadota</taxon>
        <taxon>Alphaproteobacteria</taxon>
        <taxon>Acetobacterales</taxon>
        <taxon>Acetobacteraceae</taxon>
        <taxon>Neoroseomonas</taxon>
    </lineage>
</organism>
<proteinExistence type="predicted"/>
<reference evidence="2" key="1">
    <citation type="journal article" date="2014" name="Int. J. Syst. Evol. Microbiol.">
        <title>Complete genome sequence of Corynebacterium casei LMG S-19264T (=DSM 44701T), isolated from a smear-ripened cheese.</title>
        <authorList>
            <consortium name="US DOE Joint Genome Institute (JGI-PGF)"/>
            <person name="Walter F."/>
            <person name="Albersmeier A."/>
            <person name="Kalinowski J."/>
            <person name="Ruckert C."/>
        </authorList>
    </citation>
    <scope>NUCLEOTIDE SEQUENCE</scope>
    <source>
        <strain evidence="2">CGMCC 1.3617</strain>
    </source>
</reference>
<sequence length="232" mass="24547">MPTRLSRRAALAGLASLAACGPTSLAPLTGPPHGRVVLLRGLLNVFSTGLNFLTADLRQVDFDARVRNYVEWPALAEGIAKDARDGTLVRPFAIIGHSYGADDAVVMANHLGGQGIGTDLLVTFDPTSGDPVGAGVVRVLNFYQDRDAVDRTLESGPGFTGTLENRLVPGESHISIDKQERLHAEVVALLQSLATERQARATRPVAAAPMLAEPVLAAPPMPVPPRQVRAGR</sequence>
<dbReference type="AlphaFoldDB" id="A0A917NX58"/>
<evidence type="ECO:0000256" key="1">
    <source>
        <dbReference type="SAM" id="SignalP"/>
    </source>
</evidence>
<dbReference type="PROSITE" id="PS51257">
    <property type="entry name" value="PROKAR_LIPOPROTEIN"/>
    <property type="match status" value="1"/>
</dbReference>
<evidence type="ECO:0000313" key="3">
    <source>
        <dbReference type="Proteomes" id="UP000661507"/>
    </source>
</evidence>